<dbReference type="Pfam" id="PF12833">
    <property type="entry name" value="HTH_18"/>
    <property type="match status" value="1"/>
</dbReference>
<evidence type="ECO:0000256" key="2">
    <source>
        <dbReference type="ARBA" id="ARBA00023125"/>
    </source>
</evidence>
<feature type="domain" description="HTH araC/xylS-type" evidence="4">
    <location>
        <begin position="193"/>
        <end position="290"/>
    </location>
</feature>
<dbReference type="EMBL" id="SSOB01000049">
    <property type="protein sequence ID" value="THF73785.1"/>
    <property type="molecule type" value="Genomic_DNA"/>
</dbReference>
<dbReference type="PROSITE" id="PS50983">
    <property type="entry name" value="FE_B12_PBP"/>
    <property type="match status" value="1"/>
</dbReference>
<dbReference type="Pfam" id="PF01497">
    <property type="entry name" value="Peripla_BP_2"/>
    <property type="match status" value="1"/>
</dbReference>
<dbReference type="SUPFAM" id="SSF51215">
    <property type="entry name" value="Regulatory protein AraC"/>
    <property type="match status" value="1"/>
</dbReference>
<evidence type="ECO:0000313" key="6">
    <source>
        <dbReference type="EMBL" id="THF73785.1"/>
    </source>
</evidence>
<proteinExistence type="predicted"/>
<dbReference type="Gene3D" id="3.40.50.1980">
    <property type="entry name" value="Nitrogenase molybdenum iron protein domain"/>
    <property type="match status" value="2"/>
</dbReference>
<keyword evidence="1" id="KW-0805">Transcription regulation</keyword>
<dbReference type="SMART" id="SM00342">
    <property type="entry name" value="HTH_ARAC"/>
    <property type="match status" value="1"/>
</dbReference>
<dbReference type="SUPFAM" id="SSF46689">
    <property type="entry name" value="Homeodomain-like"/>
    <property type="match status" value="2"/>
</dbReference>
<sequence>MNERPIDAQPASLPLFRFDCLDRLEGERLPASAAPGSPSVPAAIAASKRAFAELHTLLLVDEGQGNLVVDGRVYSLERGKSLLLAPGMLIESEPDGLASLRGFRLGFEALREATDGGSRRVFRAAACLGIDRVELPRAWFRELHHLASRLAAARALPPQQRDFKMQPLFYALVYRLLELLAEDRSQEADRAILRVVREMELRYQEPLSRDGLAGIAGMSPWHFSHTFKKETGASPHRFLAGIRMKRAQELLLTGAEWRDVALRVGYAEETSFRRAFKEAVGLSPAAFASRKNERIASVSYHYAAHLLALDIVPYAAPIDRSREQHRRGFHDRIPVHLKRGKSMPPELWRYNLQHLADSRPQIILHDENIPDEVEEQLRKIAPAVAIPWMADNWRTQFRRISAILGKEREAAEWIGNYELRAADIGSRIRERVGEGTVALLHIMLGELVIYGKRNGGAVLFEDLKLRPAYEWDGSDVFRTIAEDDLTRCDPSRILLVVDSDDASVDRWERLRRSAEWNGLRAVREDKLHRIAETPWLEYSPHAHALVLEEALRLFRG</sequence>
<evidence type="ECO:0000259" key="4">
    <source>
        <dbReference type="PROSITE" id="PS01124"/>
    </source>
</evidence>
<accession>A0A4S4BH14</accession>
<dbReference type="PANTHER" id="PTHR46796">
    <property type="entry name" value="HTH-TYPE TRANSCRIPTIONAL ACTIVATOR RHAS-RELATED"/>
    <property type="match status" value="1"/>
</dbReference>
<keyword evidence="3" id="KW-0804">Transcription</keyword>
<keyword evidence="7" id="KW-1185">Reference proteome</keyword>
<dbReference type="GO" id="GO:0043565">
    <property type="term" value="F:sequence-specific DNA binding"/>
    <property type="evidence" value="ECO:0007669"/>
    <property type="project" value="InterPro"/>
</dbReference>
<keyword evidence="2" id="KW-0238">DNA-binding</keyword>
<protein>
    <submittedName>
        <fullName evidence="6">Helix-turn-helix domain-containing protein</fullName>
    </submittedName>
</protein>
<gene>
    <name evidence="6" type="ORF">E6C55_27730</name>
</gene>
<reference evidence="6 7" key="1">
    <citation type="submission" date="2019-04" db="EMBL/GenBank/DDBJ databases">
        <title>Cohnella sp. nov. isolated from preserved vegetables.</title>
        <authorList>
            <person name="Lin S.-Y."/>
            <person name="Hung M.-H."/>
            <person name="Young C.-C."/>
        </authorList>
    </citation>
    <scope>NUCLEOTIDE SEQUENCE [LARGE SCALE GENOMIC DNA]</scope>
    <source>
        <strain evidence="6 7">CC-MHH1044</strain>
    </source>
</reference>
<dbReference type="InterPro" id="IPR002491">
    <property type="entry name" value="ABC_transptr_periplasmic_BD"/>
</dbReference>
<dbReference type="Pfam" id="PF02311">
    <property type="entry name" value="AraC_binding"/>
    <property type="match status" value="1"/>
</dbReference>
<evidence type="ECO:0000256" key="1">
    <source>
        <dbReference type="ARBA" id="ARBA00023015"/>
    </source>
</evidence>
<dbReference type="GO" id="GO:0003700">
    <property type="term" value="F:DNA-binding transcription factor activity"/>
    <property type="evidence" value="ECO:0007669"/>
    <property type="project" value="InterPro"/>
</dbReference>
<dbReference type="InterPro" id="IPR037923">
    <property type="entry name" value="HTH-like"/>
</dbReference>
<dbReference type="Gene3D" id="1.10.10.60">
    <property type="entry name" value="Homeodomain-like"/>
    <property type="match status" value="2"/>
</dbReference>
<dbReference type="InterPro" id="IPR003313">
    <property type="entry name" value="AraC-bd"/>
</dbReference>
<dbReference type="OrthoDB" id="2461801at2"/>
<dbReference type="InterPro" id="IPR050204">
    <property type="entry name" value="AraC_XylS_family_regulators"/>
</dbReference>
<dbReference type="RefSeq" id="WP_136373085.1">
    <property type="nucleotide sequence ID" value="NZ_SSOB01000049.1"/>
</dbReference>
<feature type="domain" description="Fe/B12 periplasmic-binding" evidence="5">
    <location>
        <begin position="294"/>
        <end position="556"/>
    </location>
</feature>
<dbReference type="InterPro" id="IPR009057">
    <property type="entry name" value="Homeodomain-like_sf"/>
</dbReference>
<name>A0A4S4BH14_9BACL</name>
<evidence type="ECO:0000256" key="3">
    <source>
        <dbReference type="ARBA" id="ARBA00023163"/>
    </source>
</evidence>
<dbReference type="InterPro" id="IPR018060">
    <property type="entry name" value="HTH_AraC"/>
</dbReference>
<evidence type="ECO:0000259" key="5">
    <source>
        <dbReference type="PROSITE" id="PS50983"/>
    </source>
</evidence>
<comment type="caution">
    <text evidence="6">The sequence shown here is derived from an EMBL/GenBank/DDBJ whole genome shotgun (WGS) entry which is preliminary data.</text>
</comment>
<organism evidence="6 7">
    <name type="scientific">Cohnella fermenti</name>
    <dbReference type="NCBI Taxonomy" id="2565925"/>
    <lineage>
        <taxon>Bacteria</taxon>
        <taxon>Bacillati</taxon>
        <taxon>Bacillota</taxon>
        <taxon>Bacilli</taxon>
        <taxon>Bacillales</taxon>
        <taxon>Paenibacillaceae</taxon>
        <taxon>Cohnella</taxon>
    </lineage>
</organism>
<dbReference type="AlphaFoldDB" id="A0A4S4BH14"/>
<evidence type="ECO:0000313" key="7">
    <source>
        <dbReference type="Proteomes" id="UP000310636"/>
    </source>
</evidence>
<dbReference type="Proteomes" id="UP000310636">
    <property type="component" value="Unassembled WGS sequence"/>
</dbReference>
<dbReference type="SUPFAM" id="SSF53807">
    <property type="entry name" value="Helical backbone' metal receptor"/>
    <property type="match status" value="1"/>
</dbReference>
<dbReference type="PROSITE" id="PS01124">
    <property type="entry name" value="HTH_ARAC_FAMILY_2"/>
    <property type="match status" value="1"/>
</dbReference>